<dbReference type="Gene3D" id="2.60.40.1120">
    <property type="entry name" value="Carboxypeptidase-like, regulatory domain"/>
    <property type="match status" value="1"/>
</dbReference>
<dbReference type="Pfam" id="PF13360">
    <property type="entry name" value="PQQ_2"/>
    <property type="match status" value="1"/>
</dbReference>
<dbReference type="SMART" id="SM00320">
    <property type="entry name" value="WD40"/>
    <property type="match status" value="5"/>
</dbReference>
<dbReference type="PANTHER" id="PTHR34512">
    <property type="entry name" value="CELL SURFACE PROTEIN"/>
    <property type="match status" value="1"/>
</dbReference>
<evidence type="ECO:0000256" key="1">
    <source>
        <dbReference type="SAM" id="MobiDB-lite"/>
    </source>
</evidence>
<dbReference type="InterPro" id="IPR001680">
    <property type="entry name" value="WD40_rpt"/>
</dbReference>
<sequence>MSDSHTDSIAAGSWLNERYDTSGWQRLISQCGTVVAAVLIVLAGVPVGPLSGSVGTAAAADDGTPVVITGGGDGNLKLITANNETVKWTYSRPNNLGSVRDSEIGDGAVYATFADEVHKVDVTDGTKMWNYTGHEYRVRAIDIGPDGYVYSGSQDDELHKIDPSDGSTVWTYSYGSTVEAVETAASGHIYVAGGSGEVHKVNPDGTNEWTYTGDSNQVLSMAVDSGNAVYYGSYKGYIRKLDPSSGSKVWEYNGHSNDVNGLEVTDSGNLLSAAEDSEVHKIDPSGPSRIWTYTHSGWLRDVSSGSSGDVYASDIDGYIVRVDGDAGSQVWDRNAVRIRAYTVSAGTATIPSTVSGTVTDDDGDPLENATISATSGQSTKTDASGAYSLQLSPGEYTLSVSKSGYADASRSMTVGGSSASGVDFTLYESGTYEQRFVLDDQTTDRRFSDDPKLIVWRPSPPSTTTTFNHNDSAFVRLQDGQRYNLTVIDGLAYYERVGFEANRSQPRETLVVGARENQTTPTPTPTIPERLQVRFEELEDESDGQEVVVRSPEPVTEVNYTIINETDDPVYNDTQEFEEPREYYEGELDEIISTNGTELSEDARLRYSGEFANGSAFNGTVPFETFESSGFLGGPTGAAGSEGGGSTGGLVVLAGGALIVAYRYRDRLTTAVSRIAGRITN</sequence>
<organism evidence="3 4">
    <name type="scientific">Halomicrobium mukohataei</name>
    <dbReference type="NCBI Taxonomy" id="57705"/>
    <lineage>
        <taxon>Archaea</taxon>
        <taxon>Methanobacteriati</taxon>
        <taxon>Methanobacteriota</taxon>
        <taxon>Stenosarchaea group</taxon>
        <taxon>Halobacteria</taxon>
        <taxon>Halobacteriales</taxon>
        <taxon>Haloarculaceae</taxon>
        <taxon>Halomicrobium</taxon>
    </lineage>
</organism>
<gene>
    <name evidence="3" type="ORF">GOC74_12090</name>
</gene>
<protein>
    <submittedName>
        <fullName evidence="3">PQQ-binding-like beta-propeller repeat protein</fullName>
    </submittedName>
</protein>
<feature type="region of interest" description="Disordered" evidence="1">
    <location>
        <begin position="355"/>
        <end position="379"/>
    </location>
</feature>
<dbReference type="InterPro" id="IPR015943">
    <property type="entry name" value="WD40/YVTN_repeat-like_dom_sf"/>
</dbReference>
<dbReference type="InterPro" id="IPR011047">
    <property type="entry name" value="Quinoprotein_ADH-like_sf"/>
</dbReference>
<dbReference type="Pfam" id="PF13620">
    <property type="entry name" value="CarboxypepD_reg"/>
    <property type="match status" value="1"/>
</dbReference>
<accession>A0A847UB80</accession>
<dbReference type="RefSeq" id="WP_170094336.1">
    <property type="nucleotide sequence ID" value="NZ_WOYG01000001.1"/>
</dbReference>
<dbReference type="InterPro" id="IPR018391">
    <property type="entry name" value="PQQ_b-propeller_rpt"/>
</dbReference>
<reference evidence="3" key="1">
    <citation type="submission" date="2019-12" db="EMBL/GenBank/DDBJ databases">
        <title>Whole-genome sequence of Halomicrobium mukohataei pws1.</title>
        <authorList>
            <person name="Verma D.K."/>
            <person name="Gopal K."/>
            <person name="Prasad E.S."/>
        </authorList>
    </citation>
    <scope>NUCLEOTIDE SEQUENCE</scope>
    <source>
        <strain evidence="3">Pws1</strain>
    </source>
</reference>
<dbReference type="SUPFAM" id="SSF49464">
    <property type="entry name" value="Carboxypeptidase regulatory domain-like"/>
    <property type="match status" value="1"/>
</dbReference>
<feature type="domain" description="Pyrrolo-quinoline quinone repeat" evidence="2">
    <location>
        <begin position="117"/>
        <end position="254"/>
    </location>
</feature>
<feature type="compositionally biased region" description="Polar residues" evidence="1">
    <location>
        <begin position="369"/>
        <end position="379"/>
    </location>
</feature>
<dbReference type="PANTHER" id="PTHR34512:SF30">
    <property type="entry name" value="OUTER MEMBRANE PROTEIN ASSEMBLY FACTOR BAMB"/>
    <property type="match status" value="1"/>
</dbReference>
<evidence type="ECO:0000313" key="4">
    <source>
        <dbReference type="Proteomes" id="UP000608662"/>
    </source>
</evidence>
<dbReference type="AlphaFoldDB" id="A0A847UB80"/>
<comment type="caution">
    <text evidence="3">The sequence shown here is derived from an EMBL/GenBank/DDBJ whole genome shotgun (WGS) entry which is preliminary data.</text>
</comment>
<dbReference type="Gene3D" id="2.40.10.480">
    <property type="match status" value="1"/>
</dbReference>
<evidence type="ECO:0000259" key="2">
    <source>
        <dbReference type="Pfam" id="PF13360"/>
    </source>
</evidence>
<dbReference type="InterPro" id="IPR002372">
    <property type="entry name" value="PQQ_rpt_dom"/>
</dbReference>
<name>A0A847UB80_9EURY</name>
<dbReference type="InterPro" id="IPR008969">
    <property type="entry name" value="CarboxyPept-like_regulatory"/>
</dbReference>
<dbReference type="Gene3D" id="2.130.10.10">
    <property type="entry name" value="YVTN repeat-like/Quinoprotein amine dehydrogenase"/>
    <property type="match status" value="1"/>
</dbReference>
<evidence type="ECO:0000313" key="3">
    <source>
        <dbReference type="EMBL" id="NLV10665.1"/>
    </source>
</evidence>
<dbReference type="EMBL" id="WOYG01000001">
    <property type="protein sequence ID" value="NLV10665.1"/>
    <property type="molecule type" value="Genomic_DNA"/>
</dbReference>
<dbReference type="Proteomes" id="UP000608662">
    <property type="component" value="Unassembled WGS sequence"/>
</dbReference>
<dbReference type="Gene3D" id="2.40.128.630">
    <property type="match status" value="1"/>
</dbReference>
<dbReference type="OrthoDB" id="386987at2157"/>
<proteinExistence type="predicted"/>
<dbReference type="SMART" id="SM00564">
    <property type="entry name" value="PQQ"/>
    <property type="match status" value="7"/>
</dbReference>
<dbReference type="SUPFAM" id="SSF50998">
    <property type="entry name" value="Quinoprotein alcohol dehydrogenase-like"/>
    <property type="match status" value="1"/>
</dbReference>